<feature type="transmembrane region" description="Helical" evidence="5">
    <location>
        <begin position="58"/>
        <end position="76"/>
    </location>
</feature>
<proteinExistence type="predicted"/>
<evidence type="ECO:0000313" key="8">
    <source>
        <dbReference type="Proteomes" id="UP000748531"/>
    </source>
</evidence>
<dbReference type="GO" id="GO:0005452">
    <property type="term" value="F:solute:inorganic anion antiporter activity"/>
    <property type="evidence" value="ECO:0007669"/>
    <property type="project" value="InterPro"/>
</dbReference>
<feature type="transmembrane region" description="Helical" evidence="5">
    <location>
        <begin position="26"/>
        <end position="49"/>
    </location>
</feature>
<evidence type="ECO:0000313" key="7">
    <source>
        <dbReference type="EMBL" id="KAF5399707.1"/>
    </source>
</evidence>
<dbReference type="GO" id="GO:0015701">
    <property type="term" value="P:bicarbonate transport"/>
    <property type="evidence" value="ECO:0007669"/>
    <property type="project" value="TreeGrafter"/>
</dbReference>
<feature type="transmembrane region" description="Helical" evidence="5">
    <location>
        <begin position="431"/>
        <end position="451"/>
    </location>
</feature>
<keyword evidence="4 5" id="KW-0472">Membrane</keyword>
<comment type="caution">
    <text evidence="7">The sequence shown here is derived from an EMBL/GenBank/DDBJ whole genome shotgun (WGS) entry which is preliminary data.</text>
</comment>
<dbReference type="GO" id="GO:0005886">
    <property type="term" value="C:plasma membrane"/>
    <property type="evidence" value="ECO:0007669"/>
    <property type="project" value="TreeGrafter"/>
</dbReference>
<evidence type="ECO:0000256" key="2">
    <source>
        <dbReference type="ARBA" id="ARBA00022692"/>
    </source>
</evidence>
<keyword evidence="2 5" id="KW-0812">Transmembrane</keyword>
<keyword evidence="3 5" id="KW-1133">Transmembrane helix</keyword>
<feature type="transmembrane region" description="Helical" evidence="5">
    <location>
        <begin position="239"/>
        <end position="263"/>
    </location>
</feature>
<evidence type="ECO:0000256" key="5">
    <source>
        <dbReference type="SAM" id="Phobius"/>
    </source>
</evidence>
<dbReference type="PANTHER" id="PTHR11453">
    <property type="entry name" value="ANION EXCHANGE PROTEIN"/>
    <property type="match status" value="1"/>
</dbReference>
<feature type="transmembrane region" description="Helical" evidence="5">
    <location>
        <begin position="399"/>
        <end position="425"/>
    </location>
</feature>
<evidence type="ECO:0000256" key="3">
    <source>
        <dbReference type="ARBA" id="ARBA00022989"/>
    </source>
</evidence>
<dbReference type="InterPro" id="IPR003020">
    <property type="entry name" value="HCO3_transpt_euk"/>
</dbReference>
<evidence type="ECO:0000259" key="6">
    <source>
        <dbReference type="Pfam" id="PF00955"/>
    </source>
</evidence>
<feature type="transmembrane region" description="Helical" evidence="5">
    <location>
        <begin position="354"/>
        <end position="379"/>
    </location>
</feature>
<dbReference type="AlphaFoldDB" id="A0A8J4SNC5"/>
<accession>A0A8J4SNC5</accession>
<dbReference type="InterPro" id="IPR011531">
    <property type="entry name" value="HCO3_transpt-like_TM_dom"/>
</dbReference>
<dbReference type="PANTHER" id="PTHR11453:SF47">
    <property type="entry name" value="ANION EXCHANGE PROTEIN"/>
    <property type="match status" value="1"/>
</dbReference>
<dbReference type="Pfam" id="PF00955">
    <property type="entry name" value="HCO3_cotransp"/>
    <property type="match status" value="1"/>
</dbReference>
<dbReference type="GO" id="GO:0006820">
    <property type="term" value="P:monoatomic anion transport"/>
    <property type="evidence" value="ECO:0007669"/>
    <property type="project" value="InterPro"/>
</dbReference>
<feature type="domain" description="Bicarbonate transporter-like transmembrane" evidence="6">
    <location>
        <begin position="11"/>
        <end position="455"/>
    </location>
</feature>
<feature type="transmembrane region" description="Helical" evidence="5">
    <location>
        <begin position="275"/>
        <end position="298"/>
    </location>
</feature>
<gene>
    <name evidence="7" type="ORF">PHET_06980</name>
</gene>
<dbReference type="EMBL" id="LUCH01003801">
    <property type="protein sequence ID" value="KAF5399707.1"/>
    <property type="molecule type" value="Genomic_DNA"/>
</dbReference>
<dbReference type="Proteomes" id="UP000748531">
    <property type="component" value="Unassembled WGS sequence"/>
</dbReference>
<dbReference type="OrthoDB" id="6283921at2759"/>
<feature type="transmembrane region" description="Helical" evidence="5">
    <location>
        <begin position="164"/>
        <end position="186"/>
    </location>
</feature>
<feature type="transmembrane region" description="Helical" evidence="5">
    <location>
        <begin position="132"/>
        <end position="152"/>
    </location>
</feature>
<reference evidence="7" key="1">
    <citation type="submission" date="2019-05" db="EMBL/GenBank/DDBJ databases">
        <title>Annotation for the trematode Paragonimus heterotremus.</title>
        <authorList>
            <person name="Choi Y.-J."/>
        </authorList>
    </citation>
    <scope>NUCLEOTIDE SEQUENCE</scope>
    <source>
        <strain evidence="7">LC</strain>
    </source>
</reference>
<protein>
    <recommendedName>
        <fullName evidence="6">Bicarbonate transporter-like transmembrane domain-containing protein</fullName>
    </recommendedName>
</protein>
<organism evidence="7 8">
    <name type="scientific">Paragonimus heterotremus</name>
    <dbReference type="NCBI Taxonomy" id="100268"/>
    <lineage>
        <taxon>Eukaryota</taxon>
        <taxon>Metazoa</taxon>
        <taxon>Spiralia</taxon>
        <taxon>Lophotrochozoa</taxon>
        <taxon>Platyhelminthes</taxon>
        <taxon>Trematoda</taxon>
        <taxon>Digenea</taxon>
        <taxon>Plagiorchiida</taxon>
        <taxon>Troglotremata</taxon>
        <taxon>Troglotrematidae</taxon>
        <taxon>Paragonimus</taxon>
    </lineage>
</organism>
<evidence type="ECO:0000256" key="1">
    <source>
        <dbReference type="ARBA" id="ARBA00004141"/>
    </source>
</evidence>
<sequence length="643" mass="71775">MLFRTFFLPFLQVCHTNQLLLPFMRLLIAIYTSMFGLLLVLANAGWLVLRVRRSVGEIFHFFVSFYFIYKALRSLLEGLVVTPVKSSHSTINNLTGRTENMTNVTTDDETRNSTNSRSFISVVDFGLHHARMTATVLLAILTFTMCLWLQTIKQGRYLRRSVRILLSYFNVPIGLACAVLINRVLFPDIRVPAIKMPTRGNGSFLSLIISSPTRLSSSSSAGTANKLTSFLFHPHSHGLAVLMALCLVPAIATETILSGIVVAKPERCLRKPCLFSLDLAVCLCILPVICALLGWPFLSPAPVRSNAHTVALTKWNMRTPPGVPHRIVGCVEQRLTGLGIGVLVTSSLLIKAELFAGIPVGALHGMFLYMGTMGLRDLVLVRRVCALLKYRKHWKDREYLCHVPSFTIAAFVIIQLGFIMLLLALNWLTEFAEIGAASLVFPYILLTFAVLREQALPRCTLFGPFLEQMDKLHPLQLPRLKCLRACQHSRILMYRSDYHSDVPSSHGGARYPSDCKGEPTDLANIAPRLFVTSHDGGSNLYHEPTDEDGMQPVKHDSNKVINSSSSWMKPERKFSELCRCHSDPIGLDVLTPESARPQSLTCLNDNDCLLERTHSSSSATLSSVDEYSDRELQTLLDNPYRLD</sequence>
<dbReference type="GO" id="GO:0051453">
    <property type="term" value="P:regulation of intracellular pH"/>
    <property type="evidence" value="ECO:0007669"/>
    <property type="project" value="TreeGrafter"/>
</dbReference>
<name>A0A8J4SNC5_9TREM</name>
<comment type="subcellular location">
    <subcellularLocation>
        <location evidence="1">Membrane</location>
        <topology evidence="1">Multi-pass membrane protein</topology>
    </subcellularLocation>
</comment>
<keyword evidence="8" id="KW-1185">Reference proteome</keyword>
<evidence type="ECO:0000256" key="4">
    <source>
        <dbReference type="ARBA" id="ARBA00023136"/>
    </source>
</evidence>